<comment type="caution">
    <text evidence="2">The sequence shown here is derived from an EMBL/GenBank/DDBJ whole genome shotgun (WGS) entry which is preliminary data.</text>
</comment>
<dbReference type="Proteomes" id="UP001320691">
    <property type="component" value="Unassembled WGS sequence"/>
</dbReference>
<gene>
    <name evidence="2" type="ORF">M2412_000195</name>
</gene>
<sequence>MTQRYSTLSACLTLLLPTVAYAGVDLASLDKDMVGPRTQILVLGSIHLSEHEAFDPKALDPLLDRLAAFKPGYITIEAISGEQCDLAKRHAAVYGEDYCASTEMAKAATGLEVPTAIVHVNTTLAAWPAAPTAAQRRQLAALFLAAGERASAYVQWLQLPVAERRAGDGLDDSLVELLKQLGTRKNESYQVAAVLAARLGQQRVYAIDDHTGDNHQIADRKAFGTALQQAWSTYGPALDAMTGREAAFIATNDVLGLYRSVNDPAALQVLAESNVRPTLAAVSPQQYPQIWVQGWEIRNLRMVANILEVVRDHPGSRVLSIVGASHKPWFDGWLGQVSGVDIVVAQDVLKE</sequence>
<proteinExistence type="predicted"/>
<dbReference type="InterPro" id="IPR043749">
    <property type="entry name" value="DUF5694"/>
</dbReference>
<evidence type="ECO:0000313" key="2">
    <source>
        <dbReference type="EMBL" id="MCS4278234.1"/>
    </source>
</evidence>
<dbReference type="AlphaFoldDB" id="A0AAW5PDY1"/>
<reference evidence="2" key="1">
    <citation type="submission" date="2022-08" db="EMBL/GenBank/DDBJ databases">
        <title>Genomic analyses of the natural microbiome of Caenorhabditis elegans.</title>
        <authorList>
            <person name="Samuel B."/>
        </authorList>
    </citation>
    <scope>NUCLEOTIDE SEQUENCE</scope>
    <source>
        <strain evidence="2">BIGb0277</strain>
    </source>
</reference>
<feature type="chain" id="PRO_5043913394" description="TraB/GumN family protein" evidence="1">
    <location>
        <begin position="23"/>
        <end position="351"/>
    </location>
</feature>
<dbReference type="RefSeq" id="WP_259258983.1">
    <property type="nucleotide sequence ID" value="NZ_JANUEK010000001.1"/>
</dbReference>
<evidence type="ECO:0008006" key="4">
    <source>
        <dbReference type="Google" id="ProtNLM"/>
    </source>
</evidence>
<name>A0AAW5PDY1_9GAMM</name>
<dbReference type="EMBL" id="JANUEK010000001">
    <property type="protein sequence ID" value="MCS4278234.1"/>
    <property type="molecule type" value="Genomic_DNA"/>
</dbReference>
<keyword evidence="1" id="KW-0732">Signal</keyword>
<evidence type="ECO:0000256" key="1">
    <source>
        <dbReference type="SAM" id="SignalP"/>
    </source>
</evidence>
<dbReference type="Pfam" id="PF18950">
    <property type="entry name" value="DUF5694"/>
    <property type="match status" value="1"/>
</dbReference>
<feature type="signal peptide" evidence="1">
    <location>
        <begin position="1"/>
        <end position="22"/>
    </location>
</feature>
<accession>A0AAW5PDY1</accession>
<organism evidence="2 3">
    <name type="scientific">Stenotrophomonas rhizophila</name>
    <dbReference type="NCBI Taxonomy" id="216778"/>
    <lineage>
        <taxon>Bacteria</taxon>
        <taxon>Pseudomonadati</taxon>
        <taxon>Pseudomonadota</taxon>
        <taxon>Gammaproteobacteria</taxon>
        <taxon>Lysobacterales</taxon>
        <taxon>Lysobacteraceae</taxon>
        <taxon>Stenotrophomonas</taxon>
    </lineage>
</organism>
<evidence type="ECO:0000313" key="3">
    <source>
        <dbReference type="Proteomes" id="UP001320691"/>
    </source>
</evidence>
<protein>
    <recommendedName>
        <fullName evidence="4">TraB/GumN family protein</fullName>
    </recommendedName>
</protein>